<name>A0ABY7ASZ6_9PSEU</name>
<gene>
    <name evidence="1" type="ORF">ORV05_18660</name>
</gene>
<evidence type="ECO:0008006" key="3">
    <source>
        <dbReference type="Google" id="ProtNLM"/>
    </source>
</evidence>
<dbReference type="Proteomes" id="UP001163203">
    <property type="component" value="Chromosome"/>
</dbReference>
<evidence type="ECO:0000313" key="1">
    <source>
        <dbReference type="EMBL" id="WAL63062.1"/>
    </source>
</evidence>
<dbReference type="InterPro" id="IPR037883">
    <property type="entry name" value="Knr4/Smi1-like_sf"/>
</dbReference>
<dbReference type="SUPFAM" id="SSF160631">
    <property type="entry name" value="SMI1/KNR4-like"/>
    <property type="match status" value="1"/>
</dbReference>
<dbReference type="EMBL" id="CP113836">
    <property type="protein sequence ID" value="WAL63062.1"/>
    <property type="molecule type" value="Genomic_DNA"/>
</dbReference>
<organism evidence="1 2">
    <name type="scientific">Amycolatopsis cynarae</name>
    <dbReference type="NCBI Taxonomy" id="2995223"/>
    <lineage>
        <taxon>Bacteria</taxon>
        <taxon>Bacillati</taxon>
        <taxon>Actinomycetota</taxon>
        <taxon>Actinomycetes</taxon>
        <taxon>Pseudonocardiales</taxon>
        <taxon>Pseudonocardiaceae</taxon>
        <taxon>Amycolatopsis</taxon>
    </lineage>
</organism>
<proteinExistence type="predicted"/>
<sequence length="158" mass="18313">MPETMEELAARLVSLGWATRKTLVGCSPEEVDEVRRVQQVERLPSQYEQFLLTMGKRAGVFLRGSSFFYREIVEIADEVSDFLEESNVTHLMSPGSVFVGMHQGYELYWLEPGQPSGRLNFHLEGEEVIRRSWPTLLDFLAGKVEEEKQIIEWSLRFR</sequence>
<reference evidence="1" key="1">
    <citation type="submission" date="2022-11" db="EMBL/GenBank/DDBJ databases">
        <authorList>
            <person name="Mo P."/>
        </authorList>
    </citation>
    <scope>NUCLEOTIDE SEQUENCE</scope>
    <source>
        <strain evidence="1">HUAS 11-8</strain>
    </source>
</reference>
<evidence type="ECO:0000313" key="2">
    <source>
        <dbReference type="Proteomes" id="UP001163203"/>
    </source>
</evidence>
<accession>A0ABY7ASZ6</accession>
<keyword evidence="2" id="KW-1185">Reference proteome</keyword>
<dbReference type="RefSeq" id="WP_268440711.1">
    <property type="nucleotide sequence ID" value="NZ_CP113836.1"/>
</dbReference>
<protein>
    <recommendedName>
        <fullName evidence="3">SMI1/KNR4 family protein</fullName>
    </recommendedName>
</protein>